<organism evidence="2 3">
    <name type="scientific">Russula ochroleuca</name>
    <dbReference type="NCBI Taxonomy" id="152965"/>
    <lineage>
        <taxon>Eukaryota</taxon>
        <taxon>Fungi</taxon>
        <taxon>Dikarya</taxon>
        <taxon>Basidiomycota</taxon>
        <taxon>Agaricomycotina</taxon>
        <taxon>Agaricomycetes</taxon>
        <taxon>Russulales</taxon>
        <taxon>Russulaceae</taxon>
        <taxon>Russula</taxon>
    </lineage>
</organism>
<sequence>QFPLDIYSELVTYETPWDHVQRSTHKNMTWDAAKFKLCGHKVHSFTTSL</sequence>
<dbReference type="GO" id="GO:0030246">
    <property type="term" value="F:carbohydrate binding"/>
    <property type="evidence" value="ECO:0007669"/>
    <property type="project" value="InterPro"/>
</dbReference>
<dbReference type="Proteomes" id="UP000759537">
    <property type="component" value="Unassembled WGS sequence"/>
</dbReference>
<feature type="non-terminal residue" evidence="2">
    <location>
        <position position="1"/>
    </location>
</feature>
<accession>A0A9P5MQI0</accession>
<dbReference type="InterPro" id="IPR011682">
    <property type="entry name" value="Glyco_hydro_38_C"/>
</dbReference>
<dbReference type="Pfam" id="PF07748">
    <property type="entry name" value="Glyco_hydro_38C"/>
    <property type="match status" value="1"/>
</dbReference>
<comment type="caution">
    <text evidence="2">The sequence shown here is derived from an EMBL/GenBank/DDBJ whole genome shotgun (WGS) entry which is preliminary data.</text>
</comment>
<dbReference type="Gene3D" id="2.70.98.30">
    <property type="entry name" value="Golgi alpha-mannosidase II, domain 4"/>
    <property type="match status" value="1"/>
</dbReference>
<dbReference type="OrthoDB" id="2963402at2759"/>
<keyword evidence="3" id="KW-1185">Reference proteome</keyword>
<evidence type="ECO:0000259" key="1">
    <source>
        <dbReference type="Pfam" id="PF07748"/>
    </source>
</evidence>
<gene>
    <name evidence="2" type="ORF">DFH94DRAFT_639226</name>
</gene>
<dbReference type="GO" id="GO:0006013">
    <property type="term" value="P:mannose metabolic process"/>
    <property type="evidence" value="ECO:0007669"/>
    <property type="project" value="InterPro"/>
</dbReference>
<dbReference type="AlphaFoldDB" id="A0A9P5MQI0"/>
<dbReference type="EMBL" id="WHVB01000039">
    <property type="protein sequence ID" value="KAF8466796.1"/>
    <property type="molecule type" value="Genomic_DNA"/>
</dbReference>
<reference evidence="2" key="2">
    <citation type="journal article" date="2020" name="Nat. Commun.">
        <title>Large-scale genome sequencing of mycorrhizal fungi provides insights into the early evolution of symbiotic traits.</title>
        <authorList>
            <person name="Miyauchi S."/>
            <person name="Kiss E."/>
            <person name="Kuo A."/>
            <person name="Drula E."/>
            <person name="Kohler A."/>
            <person name="Sanchez-Garcia M."/>
            <person name="Morin E."/>
            <person name="Andreopoulos B."/>
            <person name="Barry K.W."/>
            <person name="Bonito G."/>
            <person name="Buee M."/>
            <person name="Carver A."/>
            <person name="Chen C."/>
            <person name="Cichocki N."/>
            <person name="Clum A."/>
            <person name="Culley D."/>
            <person name="Crous P.W."/>
            <person name="Fauchery L."/>
            <person name="Girlanda M."/>
            <person name="Hayes R.D."/>
            <person name="Keri Z."/>
            <person name="LaButti K."/>
            <person name="Lipzen A."/>
            <person name="Lombard V."/>
            <person name="Magnuson J."/>
            <person name="Maillard F."/>
            <person name="Murat C."/>
            <person name="Nolan M."/>
            <person name="Ohm R.A."/>
            <person name="Pangilinan J."/>
            <person name="Pereira M.F."/>
            <person name="Perotto S."/>
            <person name="Peter M."/>
            <person name="Pfister S."/>
            <person name="Riley R."/>
            <person name="Sitrit Y."/>
            <person name="Stielow J.B."/>
            <person name="Szollosi G."/>
            <person name="Zifcakova L."/>
            <person name="Stursova M."/>
            <person name="Spatafora J.W."/>
            <person name="Tedersoo L."/>
            <person name="Vaario L.M."/>
            <person name="Yamada A."/>
            <person name="Yan M."/>
            <person name="Wang P."/>
            <person name="Xu J."/>
            <person name="Bruns T."/>
            <person name="Baldrian P."/>
            <person name="Vilgalys R."/>
            <person name="Dunand C."/>
            <person name="Henrissat B."/>
            <person name="Grigoriev I.V."/>
            <person name="Hibbett D."/>
            <person name="Nagy L.G."/>
            <person name="Martin F.M."/>
        </authorList>
    </citation>
    <scope>NUCLEOTIDE SEQUENCE</scope>
    <source>
        <strain evidence="2">Prilba</strain>
    </source>
</reference>
<evidence type="ECO:0000313" key="3">
    <source>
        <dbReference type="Proteomes" id="UP000759537"/>
    </source>
</evidence>
<reference evidence="2" key="1">
    <citation type="submission" date="2019-10" db="EMBL/GenBank/DDBJ databases">
        <authorList>
            <consortium name="DOE Joint Genome Institute"/>
            <person name="Kuo A."/>
            <person name="Miyauchi S."/>
            <person name="Kiss E."/>
            <person name="Drula E."/>
            <person name="Kohler A."/>
            <person name="Sanchez-Garcia M."/>
            <person name="Andreopoulos B."/>
            <person name="Barry K.W."/>
            <person name="Bonito G."/>
            <person name="Buee M."/>
            <person name="Carver A."/>
            <person name="Chen C."/>
            <person name="Cichocki N."/>
            <person name="Clum A."/>
            <person name="Culley D."/>
            <person name="Crous P.W."/>
            <person name="Fauchery L."/>
            <person name="Girlanda M."/>
            <person name="Hayes R."/>
            <person name="Keri Z."/>
            <person name="LaButti K."/>
            <person name="Lipzen A."/>
            <person name="Lombard V."/>
            <person name="Magnuson J."/>
            <person name="Maillard F."/>
            <person name="Morin E."/>
            <person name="Murat C."/>
            <person name="Nolan M."/>
            <person name="Ohm R."/>
            <person name="Pangilinan J."/>
            <person name="Pereira M."/>
            <person name="Perotto S."/>
            <person name="Peter M."/>
            <person name="Riley R."/>
            <person name="Sitrit Y."/>
            <person name="Stielow B."/>
            <person name="Szollosi G."/>
            <person name="Zifcakova L."/>
            <person name="Stursova M."/>
            <person name="Spatafora J.W."/>
            <person name="Tedersoo L."/>
            <person name="Vaario L.-M."/>
            <person name="Yamada A."/>
            <person name="Yan M."/>
            <person name="Wang P."/>
            <person name="Xu J."/>
            <person name="Bruns T."/>
            <person name="Baldrian P."/>
            <person name="Vilgalys R."/>
            <person name="Henrissat B."/>
            <person name="Grigoriev I.V."/>
            <person name="Hibbett D."/>
            <person name="Nagy L.G."/>
            <person name="Martin F.M."/>
        </authorList>
    </citation>
    <scope>NUCLEOTIDE SEQUENCE</scope>
    <source>
        <strain evidence="2">Prilba</strain>
    </source>
</reference>
<dbReference type="InterPro" id="IPR011013">
    <property type="entry name" value="Gal_mutarotase_sf_dom"/>
</dbReference>
<feature type="domain" description="Glycosyl hydrolase family 38 C-terminal" evidence="1">
    <location>
        <begin position="1"/>
        <end position="44"/>
    </location>
</feature>
<dbReference type="SUPFAM" id="SSF74650">
    <property type="entry name" value="Galactose mutarotase-like"/>
    <property type="match status" value="1"/>
</dbReference>
<name>A0A9P5MQI0_9AGAM</name>
<dbReference type="GO" id="GO:0004559">
    <property type="term" value="F:alpha-mannosidase activity"/>
    <property type="evidence" value="ECO:0007669"/>
    <property type="project" value="InterPro"/>
</dbReference>
<proteinExistence type="predicted"/>
<protein>
    <recommendedName>
        <fullName evidence="1">Glycosyl hydrolase family 38 C-terminal domain-containing protein</fullName>
    </recommendedName>
</protein>
<evidence type="ECO:0000313" key="2">
    <source>
        <dbReference type="EMBL" id="KAF8466796.1"/>
    </source>
</evidence>